<evidence type="ECO:0000313" key="1">
    <source>
        <dbReference type="EMBL" id="MBX49053.1"/>
    </source>
</evidence>
<organism evidence="1">
    <name type="scientific">Rhizophora mucronata</name>
    <name type="common">Asiatic mangrove</name>
    <dbReference type="NCBI Taxonomy" id="61149"/>
    <lineage>
        <taxon>Eukaryota</taxon>
        <taxon>Viridiplantae</taxon>
        <taxon>Streptophyta</taxon>
        <taxon>Embryophyta</taxon>
        <taxon>Tracheophyta</taxon>
        <taxon>Spermatophyta</taxon>
        <taxon>Magnoliopsida</taxon>
        <taxon>eudicotyledons</taxon>
        <taxon>Gunneridae</taxon>
        <taxon>Pentapetalae</taxon>
        <taxon>rosids</taxon>
        <taxon>fabids</taxon>
        <taxon>Malpighiales</taxon>
        <taxon>Rhizophoraceae</taxon>
        <taxon>Rhizophora</taxon>
    </lineage>
</organism>
<sequence length="52" mass="6249">METIDGFELHRELGQLVYQSGKRKRLQLDLNINWPLPERRKIVKFLRILCAL</sequence>
<dbReference type="AlphaFoldDB" id="A0A2P2P336"/>
<accession>A0A2P2P336</accession>
<name>A0A2P2P336_RHIMU</name>
<reference evidence="1" key="1">
    <citation type="submission" date="2018-02" db="EMBL/GenBank/DDBJ databases">
        <title>Rhizophora mucronata_Transcriptome.</title>
        <authorList>
            <person name="Meera S.P."/>
            <person name="Sreeshan A."/>
            <person name="Augustine A."/>
        </authorList>
    </citation>
    <scope>NUCLEOTIDE SEQUENCE</scope>
    <source>
        <tissue evidence="1">Leaf</tissue>
    </source>
</reference>
<protein>
    <submittedName>
        <fullName evidence="1">Uncharacterized protein</fullName>
    </submittedName>
</protein>
<proteinExistence type="predicted"/>
<dbReference type="EMBL" id="GGEC01068569">
    <property type="protein sequence ID" value="MBX49053.1"/>
    <property type="molecule type" value="Transcribed_RNA"/>
</dbReference>